<name>A0A0N4UQZ6_DRAME</name>
<organism evidence="1 2">
    <name type="scientific">Dracunculus medinensis</name>
    <name type="common">Guinea worm</name>
    <dbReference type="NCBI Taxonomy" id="318479"/>
    <lineage>
        <taxon>Eukaryota</taxon>
        <taxon>Metazoa</taxon>
        <taxon>Ecdysozoa</taxon>
        <taxon>Nematoda</taxon>
        <taxon>Chromadorea</taxon>
        <taxon>Rhabditida</taxon>
        <taxon>Spirurina</taxon>
        <taxon>Dracunculoidea</taxon>
        <taxon>Dracunculidae</taxon>
        <taxon>Dracunculus</taxon>
    </lineage>
</organism>
<accession>A0A0N4UQZ6</accession>
<dbReference type="WBParaSite" id="DME_0001046201-mRNA-1">
    <property type="protein sequence ID" value="DME_0001046201-mRNA-1"/>
    <property type="gene ID" value="DME_0001046201"/>
</dbReference>
<dbReference type="Proteomes" id="UP000038040">
    <property type="component" value="Unplaced"/>
</dbReference>
<evidence type="ECO:0000313" key="1">
    <source>
        <dbReference type="Proteomes" id="UP000038040"/>
    </source>
</evidence>
<sequence>MRFDNLQGKKNLNEVLYLGPLPDSVGVEIPNDAFLQIKLYLENRGSTRFLWLYDVAEENVKFYRFKIISSPFFIYHHLETVTRQPPNRIFMWTVLHYRPMELNKLY</sequence>
<dbReference type="AlphaFoldDB" id="A0A0N4UQZ6"/>
<proteinExistence type="predicted"/>
<evidence type="ECO:0000313" key="2">
    <source>
        <dbReference type="WBParaSite" id="DME_0001046201-mRNA-1"/>
    </source>
</evidence>
<reference evidence="2" key="1">
    <citation type="submission" date="2017-02" db="UniProtKB">
        <authorList>
            <consortium name="WormBaseParasite"/>
        </authorList>
    </citation>
    <scope>IDENTIFICATION</scope>
</reference>
<protein>
    <submittedName>
        <fullName evidence="2">Uma2 domain-containing protein</fullName>
    </submittedName>
</protein>